<dbReference type="SUPFAM" id="SSF47413">
    <property type="entry name" value="lambda repressor-like DNA-binding domains"/>
    <property type="match status" value="1"/>
</dbReference>
<dbReference type="EMBL" id="SOHM01000039">
    <property type="protein sequence ID" value="TFD85008.1"/>
    <property type="molecule type" value="Genomic_DNA"/>
</dbReference>
<dbReference type="InterPro" id="IPR010982">
    <property type="entry name" value="Lambda_DNA-bd_dom_sf"/>
</dbReference>
<protein>
    <submittedName>
        <fullName evidence="1">XRE family transcriptional regulator</fullName>
    </submittedName>
</protein>
<dbReference type="AlphaFoldDB" id="A0A4R9BHW8"/>
<evidence type="ECO:0000313" key="2">
    <source>
        <dbReference type="Proteomes" id="UP000298468"/>
    </source>
</evidence>
<comment type="caution">
    <text evidence="1">The sequence shown here is derived from an EMBL/GenBank/DDBJ whole genome shotgun (WGS) entry which is preliminary data.</text>
</comment>
<reference evidence="1 2" key="1">
    <citation type="submission" date="2019-03" db="EMBL/GenBank/DDBJ databases">
        <title>Genomics of glacier-inhabiting Cryobacterium strains.</title>
        <authorList>
            <person name="Liu Q."/>
            <person name="Xin Y.-H."/>
        </authorList>
    </citation>
    <scope>NUCLEOTIDE SEQUENCE [LARGE SCALE GENOMIC DNA]</scope>
    <source>
        <strain evidence="1 2">Sr59</strain>
    </source>
</reference>
<evidence type="ECO:0000313" key="1">
    <source>
        <dbReference type="EMBL" id="TFD85008.1"/>
    </source>
</evidence>
<name>A0A4R9BHW8_9MICO</name>
<dbReference type="OrthoDB" id="3829505at2"/>
<sequence length="134" mass="14266">MSAVHSLGMLRERAGLSIERTAVLVGCEAQYLARVESMEKVPTLGFVERVAVVLADALKGAKTWKVANRSGWVVDPGTLTMAFLANADNPTDQRERFIITAATMAPANAWDRCSGGAAGQIIRDDTTAGEASDE</sequence>
<dbReference type="Pfam" id="PF13560">
    <property type="entry name" value="HTH_31"/>
    <property type="match status" value="1"/>
</dbReference>
<dbReference type="GO" id="GO:0003677">
    <property type="term" value="F:DNA binding"/>
    <property type="evidence" value="ECO:0007669"/>
    <property type="project" value="InterPro"/>
</dbReference>
<keyword evidence="2" id="KW-1185">Reference proteome</keyword>
<accession>A0A4R9BHW8</accession>
<proteinExistence type="predicted"/>
<dbReference type="Gene3D" id="1.10.260.40">
    <property type="entry name" value="lambda repressor-like DNA-binding domains"/>
    <property type="match status" value="1"/>
</dbReference>
<organism evidence="1 2">
    <name type="scientific">Cryobacterium lactosi</name>
    <dbReference type="NCBI Taxonomy" id="1259202"/>
    <lineage>
        <taxon>Bacteria</taxon>
        <taxon>Bacillati</taxon>
        <taxon>Actinomycetota</taxon>
        <taxon>Actinomycetes</taxon>
        <taxon>Micrococcales</taxon>
        <taxon>Microbacteriaceae</taxon>
        <taxon>Cryobacterium</taxon>
    </lineage>
</organism>
<dbReference type="Proteomes" id="UP000298468">
    <property type="component" value="Unassembled WGS sequence"/>
</dbReference>
<dbReference type="RefSeq" id="WP_134642321.1">
    <property type="nucleotide sequence ID" value="NZ_SOHM01000039.1"/>
</dbReference>
<dbReference type="CDD" id="cd00093">
    <property type="entry name" value="HTH_XRE"/>
    <property type="match status" value="1"/>
</dbReference>
<gene>
    <name evidence="1" type="ORF">E3T61_18485</name>
</gene>
<dbReference type="InterPro" id="IPR001387">
    <property type="entry name" value="Cro/C1-type_HTH"/>
</dbReference>